<dbReference type="Pfam" id="PF00413">
    <property type="entry name" value="Peptidase_M10"/>
    <property type="match status" value="1"/>
</dbReference>
<evidence type="ECO:0000256" key="3">
    <source>
        <dbReference type="ARBA" id="ARBA00022801"/>
    </source>
</evidence>
<dbReference type="InterPro" id="IPR001818">
    <property type="entry name" value="Pept_M10_metallopeptidase"/>
</dbReference>
<dbReference type="PATRIC" id="fig|1423784.4.peg.1281"/>
<dbReference type="GO" id="GO:0006508">
    <property type="term" value="P:proteolysis"/>
    <property type="evidence" value="ECO:0007669"/>
    <property type="project" value="UniProtKB-KW"/>
</dbReference>
<accession>A0A0R1YSL8</accession>
<keyword evidence="1" id="KW-0645">Protease</keyword>
<sequence length="272" mass="29858">MMLYLFIDSKSIVGGKVDELNIVHYGAQSMDKFAKQLLMILTICTSLLASVAFSSNIAKAEPTINTVIEYSKRANSRKPKRQPVKQPKNPTQLTADDKSSDTSPQPVLEQSAAPSPQVTPTPAKYRWADKTITYKVDTSSNYYQNIWKLAVNQWNQTNVVNLVEVYSAKPDITLTVEDTDNLQYAGMTTLHYDNSRINGLFTLGPTTATIYANNCSLFQYTTTEKIHVAEHELGHALGLQHSSSPDSIMSPTVCDNDISAGDVAGLAAAYPS</sequence>
<keyword evidence="3" id="KW-0378">Hydrolase</keyword>
<evidence type="ECO:0000259" key="6">
    <source>
        <dbReference type="SMART" id="SM00235"/>
    </source>
</evidence>
<evidence type="ECO:0000256" key="4">
    <source>
        <dbReference type="ARBA" id="ARBA00022833"/>
    </source>
</evidence>
<gene>
    <name evidence="7" type="ORF">FC51_GL001265</name>
</gene>
<reference evidence="7 8" key="1">
    <citation type="journal article" date="2015" name="Genome Announc.">
        <title>Expanding the biotechnology potential of lactobacilli through comparative genomics of 213 strains and associated genera.</title>
        <authorList>
            <person name="Sun Z."/>
            <person name="Harris H.M."/>
            <person name="McCann A."/>
            <person name="Guo C."/>
            <person name="Argimon S."/>
            <person name="Zhang W."/>
            <person name="Yang X."/>
            <person name="Jeffery I.B."/>
            <person name="Cooney J.C."/>
            <person name="Kagawa T.F."/>
            <person name="Liu W."/>
            <person name="Song Y."/>
            <person name="Salvetti E."/>
            <person name="Wrobel A."/>
            <person name="Rasinkangas P."/>
            <person name="Parkhill J."/>
            <person name="Rea M.C."/>
            <person name="O'Sullivan O."/>
            <person name="Ritari J."/>
            <person name="Douillard F.P."/>
            <person name="Paul Ross R."/>
            <person name="Yang R."/>
            <person name="Briner A.E."/>
            <person name="Felis G.E."/>
            <person name="de Vos W.M."/>
            <person name="Barrangou R."/>
            <person name="Klaenhammer T.R."/>
            <person name="Caufield P.W."/>
            <person name="Cui Y."/>
            <person name="Zhang H."/>
            <person name="O'Toole P.W."/>
        </authorList>
    </citation>
    <scope>NUCLEOTIDE SEQUENCE [LARGE SCALE GENOMIC DNA]</scope>
    <source>
        <strain evidence="7 8">DSM 5707</strain>
    </source>
</reference>
<dbReference type="AlphaFoldDB" id="A0A0R1YSL8"/>
<evidence type="ECO:0000256" key="2">
    <source>
        <dbReference type="ARBA" id="ARBA00022723"/>
    </source>
</evidence>
<feature type="domain" description="Peptidase metallopeptidase" evidence="6">
    <location>
        <begin position="123"/>
        <end position="272"/>
    </location>
</feature>
<organism evidence="7 8">
    <name type="scientific">Lentilactobacillus parabuchneri DSM 5707 = NBRC 107865</name>
    <dbReference type="NCBI Taxonomy" id="1423784"/>
    <lineage>
        <taxon>Bacteria</taxon>
        <taxon>Bacillati</taxon>
        <taxon>Bacillota</taxon>
        <taxon>Bacilli</taxon>
        <taxon>Lactobacillales</taxon>
        <taxon>Lactobacillaceae</taxon>
        <taxon>Lentilactobacillus</taxon>
    </lineage>
</organism>
<dbReference type="Proteomes" id="UP000051957">
    <property type="component" value="Unassembled WGS sequence"/>
</dbReference>
<keyword evidence="4" id="KW-0862">Zinc</keyword>
<dbReference type="EMBL" id="AZGK01000021">
    <property type="protein sequence ID" value="KRM45018.1"/>
    <property type="molecule type" value="Genomic_DNA"/>
</dbReference>
<feature type="compositionally biased region" description="Basic residues" evidence="5">
    <location>
        <begin position="74"/>
        <end position="83"/>
    </location>
</feature>
<feature type="region of interest" description="Disordered" evidence="5">
    <location>
        <begin position="71"/>
        <end position="122"/>
    </location>
</feature>
<dbReference type="GO" id="GO:0008270">
    <property type="term" value="F:zinc ion binding"/>
    <property type="evidence" value="ECO:0007669"/>
    <property type="project" value="InterPro"/>
</dbReference>
<name>A0A0R1YSL8_9LACO</name>
<comment type="caution">
    <text evidence="7">The sequence shown here is derived from an EMBL/GenBank/DDBJ whole genome shotgun (WGS) entry which is preliminary data.</text>
</comment>
<dbReference type="SUPFAM" id="SSF55486">
    <property type="entry name" value="Metalloproteases ('zincins'), catalytic domain"/>
    <property type="match status" value="1"/>
</dbReference>
<evidence type="ECO:0000313" key="8">
    <source>
        <dbReference type="Proteomes" id="UP000051957"/>
    </source>
</evidence>
<evidence type="ECO:0000256" key="5">
    <source>
        <dbReference type="SAM" id="MobiDB-lite"/>
    </source>
</evidence>
<proteinExistence type="predicted"/>
<evidence type="ECO:0000313" key="7">
    <source>
        <dbReference type="EMBL" id="KRM45018.1"/>
    </source>
</evidence>
<dbReference type="GO" id="GO:0004222">
    <property type="term" value="F:metalloendopeptidase activity"/>
    <property type="evidence" value="ECO:0007669"/>
    <property type="project" value="InterPro"/>
</dbReference>
<dbReference type="SMART" id="SM00235">
    <property type="entry name" value="ZnMc"/>
    <property type="match status" value="1"/>
</dbReference>
<dbReference type="InterPro" id="IPR006026">
    <property type="entry name" value="Peptidase_Metallo"/>
</dbReference>
<dbReference type="Gene3D" id="3.40.390.10">
    <property type="entry name" value="Collagenase (Catalytic Domain)"/>
    <property type="match status" value="1"/>
</dbReference>
<dbReference type="GO" id="GO:0031012">
    <property type="term" value="C:extracellular matrix"/>
    <property type="evidence" value="ECO:0007669"/>
    <property type="project" value="InterPro"/>
</dbReference>
<dbReference type="PANTHER" id="PTHR10201">
    <property type="entry name" value="MATRIX METALLOPROTEINASE"/>
    <property type="match status" value="1"/>
</dbReference>
<keyword evidence="2" id="KW-0479">Metal-binding</keyword>
<protein>
    <submittedName>
        <fullName evidence="7">Peptidase M10A and M12B matrixin and adamalysin</fullName>
    </submittedName>
</protein>
<dbReference type="InterPro" id="IPR024079">
    <property type="entry name" value="MetalloPept_cat_dom_sf"/>
</dbReference>
<evidence type="ECO:0000256" key="1">
    <source>
        <dbReference type="ARBA" id="ARBA00022670"/>
    </source>
</evidence>